<evidence type="ECO:0000256" key="6">
    <source>
        <dbReference type="ARBA" id="ARBA00022832"/>
    </source>
</evidence>
<dbReference type="InterPro" id="IPR009081">
    <property type="entry name" value="PP-bd_ACP"/>
</dbReference>
<dbReference type="Pfam" id="PF21394">
    <property type="entry name" value="Beta-ketacyl_N"/>
    <property type="match status" value="1"/>
</dbReference>
<organism evidence="24 25">
    <name type="scientific">Adonisia turfae CCMR0082</name>
    <dbReference type="NCBI Taxonomy" id="2304604"/>
    <lineage>
        <taxon>Bacteria</taxon>
        <taxon>Bacillati</taxon>
        <taxon>Cyanobacteriota</taxon>
        <taxon>Adonisia</taxon>
        <taxon>Adonisia turfae</taxon>
    </lineage>
</organism>
<dbReference type="GO" id="GO:0006633">
    <property type="term" value="P:fatty acid biosynthetic process"/>
    <property type="evidence" value="ECO:0007669"/>
    <property type="project" value="InterPro"/>
</dbReference>
<keyword evidence="6" id="KW-0276">Fatty acid metabolism</keyword>
<dbReference type="InterPro" id="IPR016035">
    <property type="entry name" value="Acyl_Trfase/lysoPLipase"/>
</dbReference>
<dbReference type="SMART" id="SM00823">
    <property type="entry name" value="PKS_PP"/>
    <property type="match status" value="1"/>
</dbReference>
<evidence type="ECO:0000256" key="19">
    <source>
        <dbReference type="ARBA" id="ARBA00078169"/>
    </source>
</evidence>
<dbReference type="InterPro" id="IPR013217">
    <property type="entry name" value="Methyltransf_12"/>
</dbReference>
<dbReference type="CDD" id="cd02440">
    <property type="entry name" value="AdoMet_MTases"/>
    <property type="match status" value="1"/>
</dbReference>
<keyword evidence="10" id="KW-0511">Multifunctional enzyme</keyword>
<dbReference type="InterPro" id="IPR016036">
    <property type="entry name" value="Malonyl_transacylase_ACP-bd"/>
</dbReference>
<evidence type="ECO:0000256" key="12">
    <source>
        <dbReference type="ARBA" id="ARBA00051971"/>
    </source>
</evidence>
<dbReference type="SUPFAM" id="SSF53901">
    <property type="entry name" value="Thiolase-like"/>
    <property type="match status" value="1"/>
</dbReference>
<dbReference type="InterPro" id="IPR036736">
    <property type="entry name" value="ACP-like_sf"/>
</dbReference>
<dbReference type="PROSITE" id="PS52004">
    <property type="entry name" value="KS3_2"/>
    <property type="match status" value="1"/>
</dbReference>
<dbReference type="InterPro" id="IPR057326">
    <property type="entry name" value="KR_dom"/>
</dbReference>
<dbReference type="SUPFAM" id="SSF53335">
    <property type="entry name" value="S-adenosyl-L-methionine-dependent methyltransferases"/>
    <property type="match status" value="1"/>
</dbReference>
<dbReference type="SUPFAM" id="SSF52151">
    <property type="entry name" value="FabD/lysophospholipase-like"/>
    <property type="match status" value="1"/>
</dbReference>
<dbReference type="GO" id="GO:0016491">
    <property type="term" value="F:oxidoreductase activity"/>
    <property type="evidence" value="ECO:0007669"/>
    <property type="project" value="UniProtKB-KW"/>
</dbReference>
<reference evidence="24 25" key="1">
    <citation type="journal article" date="2020" name="Microb. Ecol.">
        <title>Ecogenomics of the Marine Benthic Filamentous Cyanobacterium Adonisia.</title>
        <authorList>
            <person name="Walter J.M."/>
            <person name="Coutinho F.H."/>
            <person name="Leomil L."/>
            <person name="Hargreaves P.I."/>
            <person name="Campeao M.E."/>
            <person name="Vieira V.V."/>
            <person name="Silva B.S."/>
            <person name="Fistarol G.O."/>
            <person name="Salomon P.S."/>
            <person name="Sawabe T."/>
            <person name="Mino S."/>
            <person name="Hosokawa M."/>
            <person name="Miyashita H."/>
            <person name="Maruyama F."/>
            <person name="van Verk M.C."/>
            <person name="Dutilh B.E."/>
            <person name="Thompson C.C."/>
            <person name="Thompson F.L."/>
        </authorList>
    </citation>
    <scope>NUCLEOTIDE SEQUENCE [LARGE SCALE GENOMIC DNA]</scope>
    <source>
        <strain evidence="24 25">CCMR0082</strain>
    </source>
</reference>
<accession>A0A6M0RZ91</accession>
<dbReference type="Gene3D" id="3.40.50.150">
    <property type="entry name" value="Vaccinia Virus protein VP39"/>
    <property type="match status" value="1"/>
</dbReference>
<dbReference type="Proteomes" id="UP000473574">
    <property type="component" value="Unassembled WGS sequence"/>
</dbReference>
<dbReference type="PANTHER" id="PTHR43775">
    <property type="entry name" value="FATTY ACID SYNTHASE"/>
    <property type="match status" value="1"/>
</dbReference>
<dbReference type="CDD" id="cd08953">
    <property type="entry name" value="KR_2_SDR_x"/>
    <property type="match status" value="1"/>
</dbReference>
<dbReference type="PROSITE" id="PS50075">
    <property type="entry name" value="CARRIER"/>
    <property type="match status" value="1"/>
</dbReference>
<evidence type="ECO:0000256" key="5">
    <source>
        <dbReference type="ARBA" id="ARBA00022679"/>
    </source>
</evidence>
<dbReference type="RefSeq" id="WP_163659372.1">
    <property type="nucleotide sequence ID" value="NZ_QZCE01000001.1"/>
</dbReference>
<comment type="caution">
    <text evidence="24">The sequence shown here is derived from an EMBL/GenBank/DDBJ whole genome shotgun (WGS) entry which is preliminary data.</text>
</comment>
<keyword evidence="7" id="KW-0521">NADP</keyword>
<dbReference type="InterPro" id="IPR014043">
    <property type="entry name" value="Acyl_transferase_dom"/>
</dbReference>
<feature type="domain" description="Carrier" evidence="22">
    <location>
        <begin position="1864"/>
        <end position="1939"/>
    </location>
</feature>
<evidence type="ECO:0000256" key="17">
    <source>
        <dbReference type="ARBA" id="ARBA00073623"/>
    </source>
</evidence>
<dbReference type="Gene3D" id="3.30.70.250">
    <property type="entry name" value="Malonyl-CoA ACP transacylase, ACP-binding"/>
    <property type="match status" value="1"/>
</dbReference>
<dbReference type="Pfam" id="PF00550">
    <property type="entry name" value="PP-binding"/>
    <property type="match status" value="1"/>
</dbReference>
<dbReference type="Pfam" id="PF08659">
    <property type="entry name" value="KR"/>
    <property type="match status" value="1"/>
</dbReference>
<dbReference type="FunFam" id="1.10.1200.10:FF:000005">
    <property type="entry name" value="Nonribosomal peptide synthetase 1"/>
    <property type="match status" value="1"/>
</dbReference>
<dbReference type="InterPro" id="IPR001227">
    <property type="entry name" value="Ac_transferase_dom_sf"/>
</dbReference>
<dbReference type="InterPro" id="IPR036291">
    <property type="entry name" value="NAD(P)-bd_dom_sf"/>
</dbReference>
<dbReference type="Pfam" id="PF00698">
    <property type="entry name" value="Acyl_transf_1"/>
    <property type="match status" value="1"/>
</dbReference>
<dbReference type="FunFam" id="3.40.47.10:FF:000042">
    <property type="entry name" value="Polyketide synthase Pks13"/>
    <property type="match status" value="1"/>
</dbReference>
<keyword evidence="3" id="KW-0596">Phosphopantetheine</keyword>
<dbReference type="Gene3D" id="1.10.1200.10">
    <property type="entry name" value="ACP-like"/>
    <property type="match status" value="1"/>
</dbReference>
<evidence type="ECO:0000256" key="9">
    <source>
        <dbReference type="ARBA" id="ARBA00023098"/>
    </source>
</evidence>
<dbReference type="PROSITE" id="PS00606">
    <property type="entry name" value="KS3_1"/>
    <property type="match status" value="1"/>
</dbReference>
<evidence type="ECO:0000256" key="7">
    <source>
        <dbReference type="ARBA" id="ARBA00022857"/>
    </source>
</evidence>
<evidence type="ECO:0000313" key="25">
    <source>
        <dbReference type="Proteomes" id="UP000473574"/>
    </source>
</evidence>
<dbReference type="Pfam" id="PF22621">
    <property type="entry name" value="CurL-like_PKS_C"/>
    <property type="match status" value="1"/>
</dbReference>
<comment type="cofactor">
    <cofactor evidence="2">
        <name>pantetheine 4'-phosphate</name>
        <dbReference type="ChEBI" id="CHEBI:47942"/>
    </cofactor>
</comment>
<evidence type="ECO:0000259" key="22">
    <source>
        <dbReference type="PROSITE" id="PS50075"/>
    </source>
</evidence>
<dbReference type="Pfam" id="PF00109">
    <property type="entry name" value="ketoacyl-synt"/>
    <property type="match status" value="1"/>
</dbReference>
<evidence type="ECO:0000256" key="13">
    <source>
        <dbReference type="ARBA" id="ARBA00052119"/>
    </source>
</evidence>
<keyword evidence="4" id="KW-0597">Phosphoprotein</keyword>
<comment type="cofactor">
    <cofactor evidence="1">
        <name>NADP(+)</name>
        <dbReference type="ChEBI" id="CHEBI:58349"/>
    </cofactor>
</comment>
<dbReference type="SUPFAM" id="SSF47336">
    <property type="entry name" value="ACP-like"/>
    <property type="match status" value="1"/>
</dbReference>
<evidence type="ECO:0000256" key="3">
    <source>
        <dbReference type="ARBA" id="ARBA00022450"/>
    </source>
</evidence>
<comment type="catalytic activity">
    <reaction evidence="11">
        <text>17-(4-hydroxyphenyl)heptadecanoyl-[(phenol)carboxyphthiodiolenone synthase] + 2 (S)-methylmalonyl-CoA + 3 malonyl-CoA + 5 NADPH + 10 H(+) = C35-(phenol)carboxyphthiodiolenone-[(phenol)carboxyphthiodiolenone synthase] + 5 CO2 + 5 NADP(+) + 5 CoA + 2 H2O</text>
        <dbReference type="Rhea" id="RHEA:57756"/>
        <dbReference type="Rhea" id="RHEA-COMP:14272"/>
        <dbReference type="Rhea" id="RHEA-COMP:14989"/>
        <dbReference type="ChEBI" id="CHEBI:15377"/>
        <dbReference type="ChEBI" id="CHEBI:15378"/>
        <dbReference type="ChEBI" id="CHEBI:16526"/>
        <dbReference type="ChEBI" id="CHEBI:57287"/>
        <dbReference type="ChEBI" id="CHEBI:57327"/>
        <dbReference type="ChEBI" id="CHEBI:57384"/>
        <dbReference type="ChEBI" id="CHEBI:57783"/>
        <dbReference type="ChEBI" id="CHEBI:58349"/>
        <dbReference type="ChEBI" id="CHEBI:133300"/>
        <dbReference type="ChEBI" id="CHEBI:142259"/>
        <dbReference type="EC" id="2.3.1.292"/>
    </reaction>
</comment>
<dbReference type="CDD" id="cd00833">
    <property type="entry name" value="PKS"/>
    <property type="match status" value="1"/>
</dbReference>
<dbReference type="GO" id="GO:0004315">
    <property type="term" value="F:3-oxoacyl-[acyl-carrier-protein] synthase activity"/>
    <property type="evidence" value="ECO:0007669"/>
    <property type="project" value="InterPro"/>
</dbReference>
<dbReference type="Pfam" id="PF02801">
    <property type="entry name" value="Ketoacyl-synt_C"/>
    <property type="match status" value="1"/>
</dbReference>
<evidence type="ECO:0000256" key="21">
    <source>
        <dbReference type="SAM" id="MobiDB-lite"/>
    </source>
</evidence>
<protein>
    <recommendedName>
        <fullName evidence="17">Phenolphthiocerol/phthiocerol polyketide synthase subunit E</fullName>
        <ecNumber evidence="16">2.3.1.292</ecNumber>
    </recommendedName>
    <alternativeName>
        <fullName evidence="19">(Phenol)carboxyphthiodiolenone synthase subunit E</fullName>
    </alternativeName>
    <alternativeName>
        <fullName evidence="20">Beta-ketoacyl-acyl-carrier-protein synthase I</fullName>
    </alternativeName>
    <alternativeName>
        <fullName evidence="18">Phthiocerol synthesis polyketide synthase type I PpsE</fullName>
    </alternativeName>
</protein>
<dbReference type="InterPro" id="IPR016039">
    <property type="entry name" value="Thiolase-like"/>
</dbReference>
<dbReference type="InterPro" id="IPR013968">
    <property type="entry name" value="PKS_KR"/>
</dbReference>
<evidence type="ECO:0000256" key="2">
    <source>
        <dbReference type="ARBA" id="ARBA00001957"/>
    </source>
</evidence>
<keyword evidence="8" id="KW-0560">Oxidoreductase</keyword>
<evidence type="ECO:0000256" key="11">
    <source>
        <dbReference type="ARBA" id="ARBA00050973"/>
    </source>
</evidence>
<evidence type="ECO:0000256" key="18">
    <source>
        <dbReference type="ARBA" id="ARBA00075053"/>
    </source>
</evidence>
<comment type="catalytic activity">
    <reaction evidence="12">
        <text>19-(4-hydroxyphenyl)nonadecanoyl-[(phenol)carboxyphthiodiolenone synthase] + 2 (S)-methylmalonyl-CoA + 3 malonyl-CoA + 5 NADPH + 10 H(+) = C37-(phenol)carboxyphthiodiolenone-[(phenol)carboxyphthiodiolenone synthase] + 5 CO2 + 5 NADP(+) + 5 CoA + 2 H2O</text>
        <dbReference type="Rhea" id="RHEA:57760"/>
        <dbReference type="Rhea" id="RHEA-COMP:14273"/>
        <dbReference type="Rhea" id="RHEA-COMP:14990"/>
        <dbReference type="ChEBI" id="CHEBI:15377"/>
        <dbReference type="ChEBI" id="CHEBI:15378"/>
        <dbReference type="ChEBI" id="CHEBI:16526"/>
        <dbReference type="ChEBI" id="CHEBI:57287"/>
        <dbReference type="ChEBI" id="CHEBI:57327"/>
        <dbReference type="ChEBI" id="CHEBI:57384"/>
        <dbReference type="ChEBI" id="CHEBI:57783"/>
        <dbReference type="ChEBI" id="CHEBI:58349"/>
        <dbReference type="ChEBI" id="CHEBI:133301"/>
        <dbReference type="ChEBI" id="CHEBI:142260"/>
        <dbReference type="EC" id="2.3.1.292"/>
    </reaction>
</comment>
<dbReference type="InterPro" id="IPR029063">
    <property type="entry name" value="SAM-dependent_MTases_sf"/>
</dbReference>
<keyword evidence="5" id="KW-0808">Transferase</keyword>
<dbReference type="Gene3D" id="3.30.70.3290">
    <property type="match status" value="1"/>
</dbReference>
<dbReference type="GO" id="GO:0031177">
    <property type="term" value="F:phosphopantetheine binding"/>
    <property type="evidence" value="ECO:0007669"/>
    <property type="project" value="InterPro"/>
</dbReference>
<dbReference type="Gene3D" id="3.40.50.720">
    <property type="entry name" value="NAD(P)-binding Rossmann-like Domain"/>
    <property type="match status" value="1"/>
</dbReference>
<dbReference type="InterPro" id="IPR020841">
    <property type="entry name" value="PKS_Beta-ketoAc_synthase_dom"/>
</dbReference>
<comment type="catalytic activity">
    <reaction evidence="13">
        <text>docosanoyl-[(phenol)carboxyphthiodiolenone synthase] + 2 (S)-methylmalonyl-CoA + 3 malonyl-CoA + 5 NADPH + 10 H(+) = C34-carboxyphthiodiolenone-[(phenol)carboxyphthiodiolenone synthase] + 5 CO2 + 5 NADP(+) + 5 CoA + 2 H2O</text>
        <dbReference type="Rhea" id="RHEA:57752"/>
        <dbReference type="Rhea" id="RHEA-COMP:14987"/>
        <dbReference type="Rhea" id="RHEA-COMP:14988"/>
        <dbReference type="ChEBI" id="CHEBI:15377"/>
        <dbReference type="ChEBI" id="CHEBI:15378"/>
        <dbReference type="ChEBI" id="CHEBI:16526"/>
        <dbReference type="ChEBI" id="CHEBI:57287"/>
        <dbReference type="ChEBI" id="CHEBI:57327"/>
        <dbReference type="ChEBI" id="CHEBI:57384"/>
        <dbReference type="ChEBI" id="CHEBI:57783"/>
        <dbReference type="ChEBI" id="CHEBI:58349"/>
        <dbReference type="ChEBI" id="CHEBI:142237"/>
        <dbReference type="ChEBI" id="CHEBI:142238"/>
        <dbReference type="EC" id="2.3.1.292"/>
    </reaction>
</comment>
<dbReference type="Pfam" id="PF08242">
    <property type="entry name" value="Methyltransf_12"/>
    <property type="match status" value="1"/>
</dbReference>
<dbReference type="InterPro" id="IPR014031">
    <property type="entry name" value="Ketoacyl_synth_C"/>
</dbReference>
<dbReference type="EC" id="2.3.1.292" evidence="16"/>
<evidence type="ECO:0000256" key="15">
    <source>
        <dbReference type="ARBA" id="ARBA00058455"/>
    </source>
</evidence>
<dbReference type="SMART" id="SM00827">
    <property type="entry name" value="PKS_AT"/>
    <property type="match status" value="1"/>
</dbReference>
<dbReference type="PANTHER" id="PTHR43775:SF51">
    <property type="entry name" value="INACTIVE PHENOLPHTHIOCEROL SYNTHESIS POLYKETIDE SYNTHASE TYPE I PKS1-RELATED"/>
    <property type="match status" value="1"/>
</dbReference>
<name>A0A6M0RZ91_9CYAN</name>
<dbReference type="Gene3D" id="3.40.47.10">
    <property type="match status" value="1"/>
</dbReference>
<evidence type="ECO:0000256" key="8">
    <source>
        <dbReference type="ARBA" id="ARBA00023002"/>
    </source>
</evidence>
<dbReference type="InterPro" id="IPR018201">
    <property type="entry name" value="Ketoacyl_synth_AS"/>
</dbReference>
<dbReference type="EMBL" id="QZCE01000001">
    <property type="protein sequence ID" value="NEZ61537.1"/>
    <property type="molecule type" value="Genomic_DNA"/>
</dbReference>
<dbReference type="PROSITE" id="PS00012">
    <property type="entry name" value="PHOSPHOPANTETHEINE"/>
    <property type="match status" value="1"/>
</dbReference>
<dbReference type="InterPro" id="IPR006162">
    <property type="entry name" value="Ppantetheine_attach_site"/>
</dbReference>
<gene>
    <name evidence="24" type="ORF">D0962_01890</name>
</gene>
<keyword evidence="9" id="KW-0443">Lipid metabolism</keyword>
<dbReference type="SMART" id="SM00825">
    <property type="entry name" value="PKS_KS"/>
    <property type="match status" value="1"/>
</dbReference>
<evidence type="ECO:0000256" key="10">
    <source>
        <dbReference type="ARBA" id="ARBA00023268"/>
    </source>
</evidence>
<dbReference type="SMART" id="SM00822">
    <property type="entry name" value="PKS_KR"/>
    <property type="match status" value="1"/>
</dbReference>
<evidence type="ECO:0000256" key="4">
    <source>
        <dbReference type="ARBA" id="ARBA00022553"/>
    </source>
</evidence>
<evidence type="ECO:0000256" key="1">
    <source>
        <dbReference type="ARBA" id="ARBA00001937"/>
    </source>
</evidence>
<comment type="catalytic activity">
    <reaction evidence="14">
        <text>icosanoyl-[(phenol)carboxyphthiodiolenone synthase] + 2 (S)-methylmalonyl-CoA + 3 malonyl-CoA + 5 NADPH + 10 H(+) = C32-carboxyphthiodiolenone-[(phenol)carboxyphthiodiolenone synthase] + 5 CO2 + 5 NADP(+) + 5 CoA + 2 H2O</text>
        <dbReference type="Rhea" id="RHEA:57748"/>
        <dbReference type="Rhea" id="RHEA-COMP:14985"/>
        <dbReference type="Rhea" id="RHEA-COMP:14986"/>
        <dbReference type="ChEBI" id="CHEBI:15377"/>
        <dbReference type="ChEBI" id="CHEBI:15378"/>
        <dbReference type="ChEBI" id="CHEBI:16526"/>
        <dbReference type="ChEBI" id="CHEBI:57287"/>
        <dbReference type="ChEBI" id="CHEBI:57327"/>
        <dbReference type="ChEBI" id="CHEBI:57384"/>
        <dbReference type="ChEBI" id="CHEBI:57783"/>
        <dbReference type="ChEBI" id="CHEBI:58349"/>
        <dbReference type="ChEBI" id="CHEBI:87848"/>
        <dbReference type="ChEBI" id="CHEBI:142236"/>
        <dbReference type="EC" id="2.3.1.292"/>
    </reaction>
</comment>
<dbReference type="InterPro" id="IPR050091">
    <property type="entry name" value="PKS_NRPS_Biosynth_Enz"/>
</dbReference>
<feature type="domain" description="Ketosynthase family 3 (KS3)" evidence="23">
    <location>
        <begin position="14"/>
        <end position="440"/>
    </location>
</feature>
<dbReference type="SUPFAM" id="SSF51735">
    <property type="entry name" value="NAD(P)-binding Rossmann-fold domains"/>
    <property type="match status" value="2"/>
</dbReference>
<feature type="region of interest" description="Disordered" evidence="21">
    <location>
        <begin position="1942"/>
        <end position="1961"/>
    </location>
</feature>
<evidence type="ECO:0000256" key="20">
    <source>
        <dbReference type="ARBA" id="ARBA00084020"/>
    </source>
</evidence>
<evidence type="ECO:0000256" key="16">
    <source>
        <dbReference type="ARBA" id="ARBA00066974"/>
    </source>
</evidence>
<evidence type="ECO:0000259" key="23">
    <source>
        <dbReference type="PROSITE" id="PS52004"/>
    </source>
</evidence>
<dbReference type="SUPFAM" id="SSF55048">
    <property type="entry name" value="Probable ACP-binding domain of malonyl-CoA ACP transacylase"/>
    <property type="match status" value="1"/>
</dbReference>
<dbReference type="GO" id="GO:0034081">
    <property type="term" value="C:polyketide synthase complex"/>
    <property type="evidence" value="ECO:0007669"/>
    <property type="project" value="UniProtKB-ARBA"/>
</dbReference>
<dbReference type="InterPro" id="IPR020806">
    <property type="entry name" value="PKS_PP-bd"/>
</dbReference>
<sequence>MVDLNIEPDNLNTANAIAIIGMAGHFPGANSLEQFWQNLVDGVESITFFDKQDSAEMHIDPEVLEHPDYVGAEPLLEGLDQFDASFFSFNPKQAEVLCPEVRLMLECAWEALENAGYAGGDGPGSVGVFAGSNVSNYLAAVNHSKIIPMTLSGLETYLGNDLNYLATQISYHLNLKGPSLMVQSACSTALVAIHVANQSLLNGECDMALAGAVNLMLPQGRGYVYQEGGIFSSDGHCKAFGADSQGTLPGSGLGLVVLKRLEDALADGDTIRAVIRGSAINNDGAVKVGYTAPSIDGQAAVVAEALEMAEVAPETITYIEAHGTGTTLGDPIEIQSLSDVFRASTQKKGFCSIGSVKSNLGHLGVAAGMPSVIKTVLALENQVIPPSLHCQQTNPKIDFANSPFYVAHQLTPWTRNGTPRRAGVSSLGVGGTNVHLVIEEAPPPVHSKTMANRVTNSVADRPYQTLALSAKTETALEQATLNLANHLAVNPQLNLTDVAHTLQVGRRGFKHRRWLTCQSLDEAVTALRNPTASPVLTGSRKLQSPGVVFMFSGQGAQYINMARDLYESEAQFRESIDHCSTLLKPHLNVDLRSILYPEPDCRETAKAQLQQTAIAQPALFVVEYALAQLWMTWGIQPKAMVGHSIGEYVAATLAEVFTLEEALALVVARGQLMQQQPNGSMLSVPLSAEESAVFMTDESLVIAVVNGVNTCVVSGSTEAIDALAQTLETQGIQSRRLHTSHGFHSPMMAGMIEPFLEHLQKVTFHAPQIPYLSNVTGTWITEAEATDPQYWANHVRQTVQFGENLQHLCQNLHQILLEVGPGRTLSKLAKQHPEKQAGQLVLTTVRHPKENYHDVSFLLQTLGKLWLSGVEINWASFYADQQHYRVPLPTYPFERKRYWLTDSTNNAATLSATKLRSPTTEELWQPLTAAMTDQANQGISQFDREVYVENLPSMEQVCLSYLNLAFQSLGFWQDTARTYSFDKLVAEGQIAPRYQQLFCRWLDVLVERGHLQQVDGQYCQFMPEAKNRLDDILGTFQTQWIKFPQMVELAQQCGNNLAAIITGQKDPLEIFNSLVYQQGKASNPEMPLFAYYSAVMRASLEPIVTQLSDNPQLRILEVGGGQGLATADLLPILPPERSQYTFTDIGQWFLKQAKKKFDDYPFVNYKLLNIETAPESQGYERHSFDVIIAANVLHVAKNLENTLDYMHSLLAPGGILLLWEITTPLLFFDITSGLLMNPLEDNQRSRGNPFLSSQQWQEALTNHGFAQVSAQPESDALGQHIIVARAELTEGGAQPAAFTVVNRPETTATVTPVTRGQVTDKKPHVSDWFYGPSWSRSHLLPPPSPADQKPSERWLIFKDDRGISDQIISQLNQRGDEIILVQPGNTFQVEVTQDSHCIILNPRSQADYQSLFQHLEQAQLMPTKVLHSWQLTPPTPLDWPRTEQAQYLGFYSLLFMAQALPKETLSKSFPISVLSHGLHEVIGTEVVLPEKTTVLGPIKTIPQEVPNVYCRSIDLSESEVNAHANDSLISNLIAELDSPILDPIVAYRHGHRWVEAHTPLSLEASTEEQTFPLTSQGVYLIVGGLGSLGLVIAEYLAETVQAKLVLTGRSQFPAREQWAEWLKNHSEQEPTSRKILQLQNLETLGSEILVAQADVADLEAMAAAVNSAETRFGKLNGVIHAAATDPLEIYRPVAEATETDCQQQFRVKVQGVLVLDTVLQNKPLDFCLLISSLASLFGGVGLTAYSAANIFLDHFVQQNRQTHFPWLSVNWDGRVPSQSTSGTVSGELTVTPAEDIKILKTVLASPGLKRAVISTRSLQPRLDHWMRKQALLKDLPDTSLSTSVASSQNTQLYSRPDLEAVYREPSTEIEKKLVPIWQNVMGVTRVGIDDNFFELGGDSLVGIQVISQIRQTFQIDLPMTILFEALTVAGIAEYLDTTYRNTPASATDLSNDSNAREDIEL</sequence>
<dbReference type="InterPro" id="IPR049490">
    <property type="entry name" value="C883_1060-like_KR_N"/>
</dbReference>
<dbReference type="GO" id="GO:0004312">
    <property type="term" value="F:fatty acid synthase activity"/>
    <property type="evidence" value="ECO:0007669"/>
    <property type="project" value="TreeGrafter"/>
</dbReference>
<evidence type="ECO:0000256" key="14">
    <source>
        <dbReference type="ARBA" id="ARBA00052745"/>
    </source>
</evidence>
<comment type="function">
    <text evidence="15">Part of the PpsABCDE complex involved in the biosynthesis of the lipid core common to phthiocerols and phenolphthiocerols by successive additions of malonyl-CoA or methylmalonyl-CoA extender units. PpsA can accept as substrate the activated forms of either icosanoyl (C20), docosanoyl (C22) or lignoceroyl (C24) groups from FadD26, or a (4-hydroxyphenyl)-C17 or (4-hydroxyphenyl)-C19 fatty acyl from FadD29. PpsA initiates the biosynthesis and extends its substrate using a malonyl-CoA extender unit. The PpsB and PpsC proteins add the second and third malonyl-CoA extender units. PpsD adds an (R)-methylmalonyl unit and PpsE adds a second (R)-methylmalonyl unit. The incorporation of the methylmalonyl units results in formation of two branched methyl groups in the elongated product.</text>
</comment>
<feature type="compositionally biased region" description="Polar residues" evidence="21">
    <location>
        <begin position="1942"/>
        <end position="1953"/>
    </location>
</feature>
<dbReference type="InterPro" id="IPR014030">
    <property type="entry name" value="Ketoacyl_synth_N"/>
</dbReference>
<proteinExistence type="predicted"/>
<dbReference type="Gene3D" id="3.40.366.10">
    <property type="entry name" value="Malonyl-Coenzyme A Acyl Carrier Protein, domain 2"/>
    <property type="match status" value="1"/>
</dbReference>
<evidence type="ECO:0000313" key="24">
    <source>
        <dbReference type="EMBL" id="NEZ61537.1"/>
    </source>
</evidence>